<evidence type="ECO:0000313" key="2">
    <source>
        <dbReference type="Proteomes" id="UP000308836"/>
    </source>
</evidence>
<gene>
    <name evidence="1" type="ORF">E5336_02155</name>
</gene>
<protein>
    <submittedName>
        <fullName evidence="1">Uncharacterized protein</fullName>
    </submittedName>
</protein>
<dbReference type="Proteomes" id="UP000308836">
    <property type="component" value="Unassembled WGS sequence"/>
</dbReference>
<organism evidence="1 2">
    <name type="scientific">Dubosiella muris</name>
    <dbReference type="NCBI Taxonomy" id="3038133"/>
    <lineage>
        <taxon>Bacteria</taxon>
        <taxon>Bacillati</taxon>
        <taxon>Bacillota</taxon>
        <taxon>Erysipelotrichia</taxon>
        <taxon>Erysipelotrichales</taxon>
        <taxon>Erysipelotrichaceae</taxon>
        <taxon>Dubosiella</taxon>
    </lineage>
</organism>
<reference evidence="1" key="1">
    <citation type="submission" date="2019-04" db="EMBL/GenBank/DDBJ databases">
        <title>Microbes associate with the intestines of laboratory mice.</title>
        <authorList>
            <person name="Navarre W."/>
            <person name="Wong E."/>
            <person name="Huang K."/>
            <person name="Tropini C."/>
            <person name="Ng K."/>
            <person name="Yu B."/>
        </authorList>
    </citation>
    <scope>NUCLEOTIDE SEQUENCE</scope>
    <source>
        <strain evidence="1">NM09_H32</strain>
    </source>
</reference>
<name>A0AC61R9J0_9FIRM</name>
<sequence>MAVKCGGKKVAVKPSEKKLGQYDAVLASMVPGKEYPAVFFCDVLHVKISRTRKILKELVDFEKIEIVGTYRNRQYKLKK</sequence>
<keyword evidence="2" id="KW-1185">Reference proteome</keyword>
<evidence type="ECO:0000313" key="1">
    <source>
        <dbReference type="EMBL" id="TGY66909.1"/>
    </source>
</evidence>
<comment type="caution">
    <text evidence="1">The sequence shown here is derived from an EMBL/GenBank/DDBJ whole genome shotgun (WGS) entry which is preliminary data.</text>
</comment>
<proteinExistence type="predicted"/>
<accession>A0AC61R9J0</accession>
<dbReference type="EMBL" id="SRYG01000003">
    <property type="protein sequence ID" value="TGY66909.1"/>
    <property type="molecule type" value="Genomic_DNA"/>
</dbReference>